<keyword evidence="7" id="KW-0472">Membrane</keyword>
<dbReference type="PRINTS" id="PR00344">
    <property type="entry name" value="BCTRLSENSOR"/>
</dbReference>
<organism evidence="9 10">
    <name type="scientific">Roseivirga seohaensis</name>
    <dbReference type="NCBI Taxonomy" id="1914963"/>
    <lineage>
        <taxon>Bacteria</taxon>
        <taxon>Pseudomonadati</taxon>
        <taxon>Bacteroidota</taxon>
        <taxon>Cytophagia</taxon>
        <taxon>Cytophagales</taxon>
        <taxon>Roseivirgaceae</taxon>
        <taxon>Roseivirga</taxon>
    </lineage>
</organism>
<evidence type="ECO:0000256" key="7">
    <source>
        <dbReference type="SAM" id="Phobius"/>
    </source>
</evidence>
<dbReference type="Pfam" id="PF05227">
    <property type="entry name" value="CHASE3"/>
    <property type="match status" value="1"/>
</dbReference>
<dbReference type="InterPro" id="IPR003661">
    <property type="entry name" value="HisK_dim/P_dom"/>
</dbReference>
<dbReference type="InterPro" id="IPR003594">
    <property type="entry name" value="HATPase_dom"/>
</dbReference>
<feature type="coiled-coil region" evidence="6">
    <location>
        <begin position="206"/>
        <end position="233"/>
    </location>
</feature>
<dbReference type="InterPro" id="IPR035965">
    <property type="entry name" value="PAS-like_dom_sf"/>
</dbReference>
<dbReference type="Gene3D" id="1.10.287.130">
    <property type="match status" value="1"/>
</dbReference>
<gene>
    <name evidence="9" type="ORF">AWW67_11575</name>
</gene>
<accession>A0A150XMI8</accession>
<dbReference type="GO" id="GO:0000155">
    <property type="term" value="F:phosphorelay sensor kinase activity"/>
    <property type="evidence" value="ECO:0007669"/>
    <property type="project" value="InterPro"/>
</dbReference>
<evidence type="ECO:0000259" key="8">
    <source>
        <dbReference type="PROSITE" id="PS50109"/>
    </source>
</evidence>
<feature type="domain" description="Histidine kinase" evidence="8">
    <location>
        <begin position="378"/>
        <end position="602"/>
    </location>
</feature>
<keyword evidence="7" id="KW-0812">Transmembrane</keyword>
<evidence type="ECO:0000313" key="9">
    <source>
        <dbReference type="EMBL" id="KYG79940.1"/>
    </source>
</evidence>
<keyword evidence="4" id="KW-0808">Transferase</keyword>
<keyword evidence="5" id="KW-0418">Kinase</keyword>
<dbReference type="Pfam" id="PF00512">
    <property type="entry name" value="HisKA"/>
    <property type="match status" value="1"/>
</dbReference>
<reference evidence="9 10" key="1">
    <citation type="submission" date="2016-01" db="EMBL/GenBank/DDBJ databases">
        <title>Genome sequencing of Roseivirga seohaensis SW-152.</title>
        <authorList>
            <person name="Selvaratnam C."/>
            <person name="Thevarajoo S."/>
            <person name="Goh K.M."/>
            <person name="Ee R."/>
            <person name="Chan K.-G."/>
            <person name="Chong C.S."/>
        </authorList>
    </citation>
    <scope>NUCLEOTIDE SEQUENCE [LARGE SCALE GENOMIC DNA]</scope>
    <source>
        <strain evidence="9 10">SW-152</strain>
    </source>
</reference>
<feature type="transmembrane region" description="Helical" evidence="7">
    <location>
        <begin position="182"/>
        <end position="206"/>
    </location>
</feature>
<dbReference type="PANTHER" id="PTHR43304">
    <property type="entry name" value="PHYTOCHROME-LIKE PROTEIN CPH1"/>
    <property type="match status" value="1"/>
</dbReference>
<dbReference type="InterPro" id="IPR007891">
    <property type="entry name" value="CHASE3"/>
</dbReference>
<dbReference type="SUPFAM" id="SSF55874">
    <property type="entry name" value="ATPase domain of HSP90 chaperone/DNA topoisomerase II/histidine kinase"/>
    <property type="match status" value="1"/>
</dbReference>
<feature type="transmembrane region" description="Helical" evidence="7">
    <location>
        <begin position="6"/>
        <end position="25"/>
    </location>
</feature>
<dbReference type="InterPro" id="IPR005467">
    <property type="entry name" value="His_kinase_dom"/>
</dbReference>
<dbReference type="EC" id="2.7.13.3" evidence="2"/>
<dbReference type="Pfam" id="PF02518">
    <property type="entry name" value="HATPase_c"/>
    <property type="match status" value="1"/>
</dbReference>
<evidence type="ECO:0000256" key="2">
    <source>
        <dbReference type="ARBA" id="ARBA00012438"/>
    </source>
</evidence>
<keyword evidence="6" id="KW-0175">Coiled coil</keyword>
<dbReference type="SUPFAM" id="SSF47384">
    <property type="entry name" value="Homodimeric domain of signal transducing histidine kinase"/>
    <property type="match status" value="1"/>
</dbReference>
<sequence>MNKNTYKLGLIIAIVVLVSIAYSSYRTFKAYDNDSSWVVHTAKVKATVESLSVHPRDISNNIRNSAINRTPIDSSLVLSKSSQMKKELSLLDSLVIDNAKQTNNMVEMRRLVEQYASFSDSLVRLMNTNRGGFNYSLLRMIANEQTMLDSILNQADVLRSEENRLLDARTQERSQSRTLTPITILLLTLVALAVITFLFIITFNLADKNTRANNELKSKVDELNTEIKERTSLQELLTNILNSSLNGIMAFKAIRNEKGKITDFQFEVVNEGAATITGVSKEKLINTTLLKEFPGNKESGLFDAYVQVVEIGENYHTTNHYEYEDLNTWFDIVAVKNGDGFVVTFTDITQQKNHEQELLLNQQELESTNHNLEQFAYIASHDLQEPLRKIRTFGDRLRGRLNDKLDDRGNDYLNRMQNAAERMQTLIDDLLKFSRVSSADREFAAVDLNNILSTVKTDLDYQISKSNTIIESQELPTISGDAIQLNQLFQNLISNAIKYSKPDISPKIEISVESSEECLTEGMPETDCWKIHFKDNGIGFDPQYKDQIFIIFKRLHGRTEYTGTGIGLALCEKVVTNHGGLLYAESELGKGSIFTIILPKEEL</sequence>
<dbReference type="InterPro" id="IPR036890">
    <property type="entry name" value="HATPase_C_sf"/>
</dbReference>
<dbReference type="PROSITE" id="PS50109">
    <property type="entry name" value="HIS_KIN"/>
    <property type="match status" value="1"/>
</dbReference>
<evidence type="ECO:0000313" key="10">
    <source>
        <dbReference type="Proteomes" id="UP000075663"/>
    </source>
</evidence>
<evidence type="ECO:0000256" key="5">
    <source>
        <dbReference type="ARBA" id="ARBA00022777"/>
    </source>
</evidence>
<evidence type="ECO:0000256" key="3">
    <source>
        <dbReference type="ARBA" id="ARBA00022553"/>
    </source>
</evidence>
<proteinExistence type="predicted"/>
<dbReference type="CDD" id="cd00082">
    <property type="entry name" value="HisKA"/>
    <property type="match status" value="1"/>
</dbReference>
<dbReference type="InterPro" id="IPR036097">
    <property type="entry name" value="HisK_dim/P_sf"/>
</dbReference>
<dbReference type="PANTHER" id="PTHR43304:SF1">
    <property type="entry name" value="PAC DOMAIN-CONTAINING PROTEIN"/>
    <property type="match status" value="1"/>
</dbReference>
<dbReference type="Gene3D" id="3.30.450.20">
    <property type="entry name" value="PAS domain"/>
    <property type="match status" value="1"/>
</dbReference>
<dbReference type="InterPro" id="IPR052162">
    <property type="entry name" value="Sensor_kinase/Photoreceptor"/>
</dbReference>
<dbReference type="SMART" id="SM00387">
    <property type="entry name" value="HATPase_c"/>
    <property type="match status" value="1"/>
</dbReference>
<dbReference type="AlphaFoldDB" id="A0A150XMI8"/>
<protein>
    <recommendedName>
        <fullName evidence="2">histidine kinase</fullName>
        <ecNumber evidence="2">2.7.13.3</ecNumber>
    </recommendedName>
</protein>
<dbReference type="InterPro" id="IPR004358">
    <property type="entry name" value="Sig_transdc_His_kin-like_C"/>
</dbReference>
<dbReference type="RefSeq" id="WP_062302981.1">
    <property type="nucleotide sequence ID" value="NZ_LRPB01000048.1"/>
</dbReference>
<evidence type="ECO:0000256" key="1">
    <source>
        <dbReference type="ARBA" id="ARBA00000085"/>
    </source>
</evidence>
<keyword evidence="7" id="KW-1133">Transmembrane helix</keyword>
<evidence type="ECO:0000256" key="6">
    <source>
        <dbReference type="SAM" id="Coils"/>
    </source>
</evidence>
<dbReference type="EMBL" id="LRPB01000048">
    <property type="protein sequence ID" value="KYG79940.1"/>
    <property type="molecule type" value="Genomic_DNA"/>
</dbReference>
<dbReference type="SMART" id="SM00388">
    <property type="entry name" value="HisKA"/>
    <property type="match status" value="1"/>
</dbReference>
<keyword evidence="3" id="KW-0597">Phosphoprotein</keyword>
<dbReference type="Proteomes" id="UP000075663">
    <property type="component" value="Unassembled WGS sequence"/>
</dbReference>
<dbReference type="STRING" id="1914963.AWW67_11575"/>
<evidence type="ECO:0000256" key="4">
    <source>
        <dbReference type="ARBA" id="ARBA00022679"/>
    </source>
</evidence>
<name>A0A150XMI8_9BACT</name>
<comment type="catalytic activity">
    <reaction evidence="1">
        <text>ATP + protein L-histidine = ADP + protein N-phospho-L-histidine.</text>
        <dbReference type="EC" id="2.7.13.3"/>
    </reaction>
</comment>
<comment type="caution">
    <text evidence="9">The sequence shown here is derived from an EMBL/GenBank/DDBJ whole genome shotgun (WGS) entry which is preliminary data.</text>
</comment>
<dbReference type="SUPFAM" id="SSF55785">
    <property type="entry name" value="PYP-like sensor domain (PAS domain)"/>
    <property type="match status" value="1"/>
</dbReference>
<dbReference type="Gene3D" id="3.30.565.10">
    <property type="entry name" value="Histidine kinase-like ATPase, C-terminal domain"/>
    <property type="match status" value="1"/>
</dbReference>